<dbReference type="InterPro" id="IPR007110">
    <property type="entry name" value="Ig-like_dom"/>
</dbReference>
<dbReference type="InParanoid" id="A0A6I8SK67"/>
<dbReference type="GeneTree" id="ENSGT01070000254882"/>
<organism evidence="8">
    <name type="scientific">Xenopus tropicalis</name>
    <name type="common">Western clawed frog</name>
    <name type="synonym">Silurana tropicalis</name>
    <dbReference type="NCBI Taxonomy" id="8364"/>
    <lineage>
        <taxon>Eukaryota</taxon>
        <taxon>Metazoa</taxon>
        <taxon>Chordata</taxon>
        <taxon>Craniata</taxon>
        <taxon>Vertebrata</taxon>
        <taxon>Euteleostomi</taxon>
        <taxon>Amphibia</taxon>
        <taxon>Batrachia</taxon>
        <taxon>Anura</taxon>
        <taxon>Pipoidea</taxon>
        <taxon>Pipidae</taxon>
        <taxon>Xenopodinae</taxon>
        <taxon>Xenopus</taxon>
        <taxon>Silurana</taxon>
    </lineage>
</organism>
<dbReference type="InterPro" id="IPR013783">
    <property type="entry name" value="Ig-like_fold"/>
</dbReference>
<keyword evidence="3" id="KW-1064">Adaptive immunity</keyword>
<keyword evidence="2" id="KW-0391">Immunity</keyword>
<dbReference type="SMART" id="SM00409">
    <property type="entry name" value="IG"/>
    <property type="match status" value="1"/>
</dbReference>
<evidence type="ECO:0000256" key="2">
    <source>
        <dbReference type="ARBA" id="ARBA00022859"/>
    </source>
</evidence>
<dbReference type="SUPFAM" id="SSF48726">
    <property type="entry name" value="Immunoglobulin"/>
    <property type="match status" value="1"/>
</dbReference>
<keyword evidence="1" id="KW-0732">Signal</keyword>
<dbReference type="SMART" id="SM00406">
    <property type="entry name" value="IGv"/>
    <property type="match status" value="1"/>
</dbReference>
<dbReference type="AlphaFoldDB" id="A0A6I8SK67"/>
<dbReference type="GO" id="GO:0002250">
    <property type="term" value="P:adaptive immune response"/>
    <property type="evidence" value="ECO:0007669"/>
    <property type="project" value="UniProtKB-KW"/>
</dbReference>
<evidence type="ECO:0000256" key="6">
    <source>
        <dbReference type="ARBA" id="ARBA00043266"/>
    </source>
</evidence>
<keyword evidence="4" id="KW-0675">Receptor</keyword>
<dbReference type="InterPro" id="IPR051006">
    <property type="entry name" value="TCR_variable_domain"/>
</dbReference>
<dbReference type="InterPro" id="IPR003599">
    <property type="entry name" value="Ig_sub"/>
</dbReference>
<evidence type="ECO:0000313" key="8">
    <source>
        <dbReference type="Ensembl" id="ENSXETP00000095231"/>
    </source>
</evidence>
<dbReference type="Gene3D" id="2.60.40.10">
    <property type="entry name" value="Immunoglobulins"/>
    <property type="match status" value="1"/>
</dbReference>
<dbReference type="FunCoup" id="A0A6I8SK67">
    <property type="interactions" value="344"/>
</dbReference>
<dbReference type="GO" id="GO:0042101">
    <property type="term" value="C:T cell receptor complex"/>
    <property type="evidence" value="ECO:0007669"/>
    <property type="project" value="UniProtKB-KW"/>
</dbReference>
<evidence type="ECO:0000256" key="3">
    <source>
        <dbReference type="ARBA" id="ARBA00023130"/>
    </source>
</evidence>
<dbReference type="Ensembl" id="ENSXETT00000088418">
    <property type="protein sequence ID" value="ENSXETP00000095231"/>
    <property type="gene ID" value="ENSXETG00000037859"/>
</dbReference>
<name>A0A6I8SK67_XENTR</name>
<reference evidence="8" key="1">
    <citation type="journal article" date="2010" name="Science">
        <title>The genome of the Western clawed frog Xenopus tropicalis.</title>
        <authorList>
            <person name="Hellsten U."/>
            <person name="Harland R.M."/>
            <person name="Gilchrist M.J."/>
            <person name="Hendrix D."/>
            <person name="Jurka J."/>
            <person name="Kapitonov V."/>
            <person name="Ovcharenko I."/>
            <person name="Putnam N.H."/>
            <person name="Shu S."/>
            <person name="Taher L."/>
            <person name="Blitz I.L."/>
            <person name="Blumberg B."/>
            <person name="Dichmann D.S."/>
            <person name="Dubchak I."/>
            <person name="Amaya E."/>
            <person name="Detter J.C."/>
            <person name="Fletcher R."/>
            <person name="Gerhard D.S."/>
            <person name="Goodstein D."/>
            <person name="Graves T."/>
            <person name="Grigoriev I.V."/>
            <person name="Grimwood J."/>
            <person name="Kawashima T."/>
            <person name="Lindquist E."/>
            <person name="Lucas S.M."/>
            <person name="Mead P.E."/>
            <person name="Mitros T."/>
            <person name="Ogino H."/>
            <person name="Ohta Y."/>
            <person name="Poliakov A.V."/>
            <person name="Pollet N."/>
            <person name="Robert J."/>
            <person name="Salamov A."/>
            <person name="Sater A.K."/>
            <person name="Schmutz J."/>
            <person name="Terry A."/>
            <person name="Vize P.D."/>
            <person name="Warren W.C."/>
            <person name="Wells D."/>
            <person name="Wills A."/>
            <person name="Wilson R.K."/>
            <person name="Zimmerman L.B."/>
            <person name="Zorn A.M."/>
            <person name="Grainger R."/>
            <person name="Grammer T."/>
            <person name="Khokha M.K."/>
            <person name="Richardson P.M."/>
            <person name="Rokhsar D.S."/>
        </authorList>
    </citation>
    <scope>NUCLEOTIDE SEQUENCE [LARGE SCALE GENOMIC DNA]</scope>
    <source>
        <strain evidence="8">Nigerian</strain>
    </source>
</reference>
<dbReference type="InterPro" id="IPR013106">
    <property type="entry name" value="Ig_V-set"/>
</dbReference>
<dbReference type="InterPro" id="IPR036179">
    <property type="entry name" value="Ig-like_dom_sf"/>
</dbReference>
<sequence>VNVAPEPKSLPTHAVKSQNVTCQHYESVNVVEGNTASLPCMYTESAMNYLKWYRQYPEGKPEELITIFTDGNKTEGRFTAELQKKDKKSFLYVPNTSVTDSASYVCATDALCETSYGSQCKNTVLFGACLSVTVLV</sequence>
<dbReference type="Pfam" id="PF07686">
    <property type="entry name" value="V-set"/>
    <property type="match status" value="1"/>
</dbReference>
<evidence type="ECO:0000256" key="4">
    <source>
        <dbReference type="ARBA" id="ARBA00023170"/>
    </source>
</evidence>
<proteinExistence type="predicted"/>
<dbReference type="PROSITE" id="PS50835">
    <property type="entry name" value="IG_LIKE"/>
    <property type="match status" value="1"/>
</dbReference>
<keyword evidence="6" id="KW-1279">T cell receptor</keyword>
<evidence type="ECO:0000259" key="7">
    <source>
        <dbReference type="PROSITE" id="PS50835"/>
    </source>
</evidence>
<protein>
    <recommendedName>
        <fullName evidence="7">Ig-like domain-containing protein</fullName>
    </recommendedName>
</protein>
<keyword evidence="5" id="KW-0393">Immunoglobulin domain</keyword>
<reference evidence="8" key="2">
    <citation type="submission" date="2020-05" db="UniProtKB">
        <authorList>
            <consortium name="Ensembl"/>
        </authorList>
    </citation>
    <scope>IDENTIFICATION</scope>
</reference>
<dbReference type="PANTHER" id="PTHR19343:SF13">
    <property type="entry name" value="T CELL RECEPTOR ALPHA VARIABLE 21"/>
    <property type="match status" value="1"/>
</dbReference>
<evidence type="ECO:0000256" key="5">
    <source>
        <dbReference type="ARBA" id="ARBA00023319"/>
    </source>
</evidence>
<evidence type="ECO:0000256" key="1">
    <source>
        <dbReference type="ARBA" id="ARBA00022729"/>
    </source>
</evidence>
<feature type="domain" description="Ig-like" evidence="7">
    <location>
        <begin position="7"/>
        <end position="106"/>
    </location>
</feature>
<dbReference type="PANTHER" id="PTHR19343">
    <property type="entry name" value="T CELL RECEPTOR ALPHA VARIABLE 1-2"/>
    <property type="match status" value="1"/>
</dbReference>
<accession>A0A6I8SK67</accession>